<evidence type="ECO:0000256" key="10">
    <source>
        <dbReference type="ARBA" id="ARBA00022932"/>
    </source>
</evidence>
<organism evidence="20 21">
    <name type="scientific">Pseudallescheria apiosperma</name>
    <name type="common">Scedosporium apiospermum</name>
    <dbReference type="NCBI Taxonomy" id="563466"/>
    <lineage>
        <taxon>Eukaryota</taxon>
        <taxon>Fungi</taxon>
        <taxon>Dikarya</taxon>
        <taxon>Ascomycota</taxon>
        <taxon>Pezizomycotina</taxon>
        <taxon>Sordariomycetes</taxon>
        <taxon>Hypocreomycetidae</taxon>
        <taxon>Microascales</taxon>
        <taxon>Microascaceae</taxon>
        <taxon>Scedosporium</taxon>
    </lineage>
</organism>
<dbReference type="PANTHER" id="PTHR45861">
    <property type="entry name" value="DNA POLYMERASE ALPHA CATALYTIC SUBUNIT"/>
    <property type="match status" value="1"/>
</dbReference>
<dbReference type="Gene3D" id="3.90.1600.10">
    <property type="entry name" value="Palm domain of DNA polymerase"/>
    <property type="match status" value="2"/>
</dbReference>
<evidence type="ECO:0000259" key="16">
    <source>
        <dbReference type="Pfam" id="PF00136"/>
    </source>
</evidence>
<feature type="compositionally biased region" description="Basic and acidic residues" evidence="15">
    <location>
        <begin position="100"/>
        <end position="117"/>
    </location>
</feature>
<evidence type="ECO:0000259" key="17">
    <source>
        <dbReference type="Pfam" id="PF03104"/>
    </source>
</evidence>
<dbReference type="InterPro" id="IPR038256">
    <property type="entry name" value="Pol_alpha_znc_sf"/>
</dbReference>
<keyword evidence="7" id="KW-0479">Metal-binding</keyword>
<comment type="caution">
    <text evidence="20">The sequence shown here is derived from an EMBL/GenBank/DDBJ whole genome shotgun (WGS) entry which is preliminary data.</text>
</comment>
<comment type="catalytic activity">
    <reaction evidence="14">
        <text>DNA(n) + a 2'-deoxyribonucleoside 5'-triphosphate = DNA(n+1) + diphosphate</text>
        <dbReference type="Rhea" id="RHEA:22508"/>
        <dbReference type="Rhea" id="RHEA-COMP:17339"/>
        <dbReference type="Rhea" id="RHEA-COMP:17340"/>
        <dbReference type="ChEBI" id="CHEBI:33019"/>
        <dbReference type="ChEBI" id="CHEBI:61560"/>
        <dbReference type="ChEBI" id="CHEBI:173112"/>
        <dbReference type="EC" id="2.7.7.7"/>
    </reaction>
</comment>
<dbReference type="InterPro" id="IPR043502">
    <property type="entry name" value="DNA/RNA_pol_sf"/>
</dbReference>
<dbReference type="GO" id="GO:0000166">
    <property type="term" value="F:nucleotide binding"/>
    <property type="evidence" value="ECO:0007669"/>
    <property type="project" value="InterPro"/>
</dbReference>
<dbReference type="GO" id="GO:0003697">
    <property type="term" value="F:single-stranded DNA binding"/>
    <property type="evidence" value="ECO:0007669"/>
    <property type="project" value="TreeGrafter"/>
</dbReference>
<dbReference type="HOGENOM" id="CLU_001718_1_0_1"/>
<evidence type="ECO:0000256" key="3">
    <source>
        <dbReference type="ARBA" id="ARBA00005755"/>
    </source>
</evidence>
<dbReference type="Pfam" id="PF12254">
    <property type="entry name" value="DNA_pol_alpha_N"/>
    <property type="match status" value="1"/>
</dbReference>
<dbReference type="InterPro" id="IPR015088">
    <property type="entry name" value="Znf_DNA-dir_DNA_pol_B_alpha"/>
</dbReference>
<keyword evidence="11 14" id="KW-0238">DNA-binding</keyword>
<feature type="compositionally biased region" description="Basic residues" evidence="15">
    <location>
        <begin position="161"/>
        <end position="174"/>
    </location>
</feature>
<evidence type="ECO:0000256" key="9">
    <source>
        <dbReference type="ARBA" id="ARBA00022833"/>
    </source>
</evidence>
<keyword evidence="10 14" id="KW-0239">DNA-directed DNA polymerase</keyword>
<dbReference type="SUPFAM" id="SSF56672">
    <property type="entry name" value="DNA/RNA polymerases"/>
    <property type="match status" value="1"/>
</dbReference>
<dbReference type="GO" id="GO:0005658">
    <property type="term" value="C:alpha DNA polymerase:primase complex"/>
    <property type="evidence" value="ECO:0007669"/>
    <property type="project" value="UniProtKB-ARBA"/>
</dbReference>
<dbReference type="SMART" id="SM00486">
    <property type="entry name" value="POLBc"/>
    <property type="match status" value="1"/>
</dbReference>
<keyword evidence="5 14" id="KW-0548">Nucleotidyltransferase</keyword>
<evidence type="ECO:0000256" key="13">
    <source>
        <dbReference type="ARBA" id="ARBA00023242"/>
    </source>
</evidence>
<dbReference type="InterPro" id="IPR036397">
    <property type="entry name" value="RNaseH_sf"/>
</dbReference>
<dbReference type="EC" id="2.7.7.7" evidence="14"/>
<evidence type="ECO:0000256" key="6">
    <source>
        <dbReference type="ARBA" id="ARBA00022705"/>
    </source>
</evidence>
<dbReference type="FunFam" id="1.10.132.60:FF:000004">
    <property type="entry name" value="DNA polymerase"/>
    <property type="match status" value="1"/>
</dbReference>
<keyword evidence="12" id="KW-0496">Mitochondrion</keyword>
<feature type="region of interest" description="Disordered" evidence="15">
    <location>
        <begin position="270"/>
        <end position="295"/>
    </location>
</feature>
<keyword evidence="6 14" id="KW-0235">DNA replication</keyword>
<feature type="domain" description="DNA polymerase alpha catalytic subunit N-terminal" evidence="19">
    <location>
        <begin position="10"/>
        <end position="75"/>
    </location>
</feature>
<evidence type="ECO:0000256" key="8">
    <source>
        <dbReference type="ARBA" id="ARBA00022771"/>
    </source>
</evidence>
<dbReference type="GO" id="GO:0006272">
    <property type="term" value="P:leading strand elongation"/>
    <property type="evidence" value="ECO:0007669"/>
    <property type="project" value="TreeGrafter"/>
</dbReference>
<dbReference type="GO" id="GO:0006273">
    <property type="term" value="P:lagging strand elongation"/>
    <property type="evidence" value="ECO:0007669"/>
    <property type="project" value="TreeGrafter"/>
</dbReference>
<evidence type="ECO:0000256" key="15">
    <source>
        <dbReference type="SAM" id="MobiDB-lite"/>
    </source>
</evidence>
<feature type="compositionally biased region" description="Low complexity" evidence="15">
    <location>
        <begin position="122"/>
        <end position="131"/>
    </location>
</feature>
<dbReference type="Proteomes" id="UP000028545">
    <property type="component" value="Unassembled WGS sequence"/>
</dbReference>
<dbReference type="GO" id="GO:0008270">
    <property type="term" value="F:zinc ion binding"/>
    <property type="evidence" value="ECO:0007669"/>
    <property type="project" value="UniProtKB-KW"/>
</dbReference>
<comment type="subcellular location">
    <subcellularLocation>
        <location evidence="2">Mitochondrion</location>
    </subcellularLocation>
    <subcellularLocation>
        <location evidence="1">Nucleus</location>
    </subcellularLocation>
</comment>
<evidence type="ECO:0000256" key="5">
    <source>
        <dbReference type="ARBA" id="ARBA00022695"/>
    </source>
</evidence>
<dbReference type="Gene3D" id="2.40.50.730">
    <property type="match status" value="1"/>
</dbReference>
<dbReference type="GO" id="GO:1902975">
    <property type="term" value="P:mitotic DNA replication initiation"/>
    <property type="evidence" value="ECO:0007669"/>
    <property type="project" value="InterPro"/>
</dbReference>
<dbReference type="InterPro" id="IPR006172">
    <property type="entry name" value="DNA-dir_DNA_pol_B"/>
</dbReference>
<dbReference type="EMBL" id="JOWA01000011">
    <property type="protein sequence ID" value="KEZ46861.1"/>
    <property type="molecule type" value="Genomic_DNA"/>
</dbReference>
<dbReference type="VEuPathDB" id="FungiDB:SAPIO_CDS0182"/>
<dbReference type="Gene3D" id="1.10.132.60">
    <property type="entry name" value="DNA polymerase family B, C-terminal domain"/>
    <property type="match status" value="1"/>
</dbReference>
<comment type="similarity">
    <text evidence="3 14">Belongs to the DNA polymerase type-B family.</text>
</comment>
<dbReference type="GO" id="GO:0003682">
    <property type="term" value="F:chromatin binding"/>
    <property type="evidence" value="ECO:0007669"/>
    <property type="project" value="TreeGrafter"/>
</dbReference>
<keyword evidence="9" id="KW-0862">Zinc</keyword>
<protein>
    <recommendedName>
        <fullName evidence="14">DNA polymerase</fullName>
        <ecNumber evidence="14">2.7.7.7</ecNumber>
    </recommendedName>
</protein>
<dbReference type="KEGG" id="sapo:SAPIO_CDS0182"/>
<dbReference type="InterPro" id="IPR023211">
    <property type="entry name" value="DNA_pol_palm_dom_sf"/>
</dbReference>
<dbReference type="FunFam" id="1.10.3200.20:FF:000002">
    <property type="entry name" value="DNA polymerase"/>
    <property type="match status" value="1"/>
</dbReference>
<feature type="domain" description="DNA-directed DNA polymerase family B exonuclease" evidence="17">
    <location>
        <begin position="467"/>
        <end position="713"/>
    </location>
</feature>
<dbReference type="OMA" id="MTKMNVG"/>
<keyword evidence="8" id="KW-0863">Zinc-finger</keyword>
<feature type="region of interest" description="Disordered" evidence="15">
    <location>
        <begin position="58"/>
        <end position="247"/>
    </location>
</feature>
<dbReference type="PANTHER" id="PTHR45861:SF1">
    <property type="entry name" value="DNA POLYMERASE ALPHA CATALYTIC SUBUNIT"/>
    <property type="match status" value="1"/>
</dbReference>
<dbReference type="PROSITE" id="PS00116">
    <property type="entry name" value="DNA_POLYMERASE_B"/>
    <property type="match status" value="1"/>
</dbReference>
<dbReference type="InterPro" id="IPR045846">
    <property type="entry name" value="POLBc_alpha"/>
</dbReference>
<evidence type="ECO:0000256" key="11">
    <source>
        <dbReference type="ARBA" id="ARBA00023125"/>
    </source>
</evidence>
<dbReference type="FunFam" id="3.30.420.10:FF:000036">
    <property type="entry name" value="DNA polymerase"/>
    <property type="match status" value="1"/>
</dbReference>
<dbReference type="InterPro" id="IPR024647">
    <property type="entry name" value="DNA_pol_a_cat_su_N"/>
</dbReference>
<dbReference type="GO" id="GO:0005739">
    <property type="term" value="C:mitochondrion"/>
    <property type="evidence" value="ECO:0007669"/>
    <property type="project" value="UniProtKB-SubCell"/>
</dbReference>
<reference evidence="20 21" key="1">
    <citation type="journal article" date="2014" name="Genome Announc.">
        <title>Draft genome sequence of the pathogenic fungus Scedosporium apiospermum.</title>
        <authorList>
            <person name="Vandeputte P."/>
            <person name="Ghamrawi S."/>
            <person name="Rechenmann M."/>
            <person name="Iltis A."/>
            <person name="Giraud S."/>
            <person name="Fleury M."/>
            <person name="Thornton C."/>
            <person name="Delhaes L."/>
            <person name="Meyer W."/>
            <person name="Papon N."/>
            <person name="Bouchara J.P."/>
        </authorList>
    </citation>
    <scope>NUCLEOTIDE SEQUENCE [LARGE SCALE GENOMIC DNA]</scope>
    <source>
        <strain evidence="20 21">IHEM 14462</strain>
    </source>
</reference>
<dbReference type="GO" id="GO:0003887">
    <property type="term" value="F:DNA-directed DNA polymerase activity"/>
    <property type="evidence" value="ECO:0007669"/>
    <property type="project" value="UniProtKB-KW"/>
</dbReference>
<feature type="compositionally biased region" description="Low complexity" evidence="15">
    <location>
        <begin position="278"/>
        <end position="295"/>
    </location>
</feature>
<dbReference type="InterPro" id="IPR006133">
    <property type="entry name" value="DNA-dir_DNA_pol_B_exonuc"/>
</dbReference>
<dbReference type="Pfam" id="PF00136">
    <property type="entry name" value="DNA_pol_B"/>
    <property type="match status" value="1"/>
</dbReference>
<keyword evidence="21" id="KW-1185">Reference proteome</keyword>
<evidence type="ECO:0000256" key="7">
    <source>
        <dbReference type="ARBA" id="ARBA00022723"/>
    </source>
</evidence>
<name>A0A084GHP9_PSEDA</name>
<evidence type="ECO:0000313" key="20">
    <source>
        <dbReference type="EMBL" id="KEZ46861.1"/>
    </source>
</evidence>
<evidence type="ECO:0000256" key="12">
    <source>
        <dbReference type="ARBA" id="ARBA00023128"/>
    </source>
</evidence>
<dbReference type="OrthoDB" id="6755010at2759"/>
<gene>
    <name evidence="20" type="ORF">SAPIO_CDS0182</name>
</gene>
<dbReference type="PRINTS" id="PR00106">
    <property type="entry name" value="DNAPOLB"/>
</dbReference>
<dbReference type="CDD" id="cd05532">
    <property type="entry name" value="POLBc_alpha"/>
    <property type="match status" value="1"/>
</dbReference>
<evidence type="ECO:0000256" key="4">
    <source>
        <dbReference type="ARBA" id="ARBA00022679"/>
    </source>
</evidence>
<evidence type="ECO:0000259" key="18">
    <source>
        <dbReference type="Pfam" id="PF08996"/>
    </source>
</evidence>
<feature type="domain" description="Zinc finger DNA-directed DNA polymerase family B alpha" evidence="18">
    <location>
        <begin position="1259"/>
        <end position="1451"/>
    </location>
</feature>
<keyword evidence="4 14" id="KW-0808">Transferase</keyword>
<dbReference type="FunFam" id="3.30.70.2820:FF:000001">
    <property type="entry name" value="DNA polymerase"/>
    <property type="match status" value="1"/>
</dbReference>
<dbReference type="InterPro" id="IPR012337">
    <property type="entry name" value="RNaseH-like_sf"/>
</dbReference>
<evidence type="ECO:0000256" key="2">
    <source>
        <dbReference type="ARBA" id="ARBA00004173"/>
    </source>
</evidence>
<sequence>MAKLDKRAKLAELKALRKAGKKVFDTYKVEEAPSLYEEVDEDGYKKIVRERLDQDDFVVDDNGEGYADDGREEWDRAPQYYSESEDEMMTRGRPSKAAKKQKEDEKAKRDANDRDITEFFTKGAAKAQPKVKVAKTKEDDDFLAGLLGEVDSNIPAPIPRSGKRNRSPAHRKVRVLSPEPATKKKKVIDNRLPSPDLDDDDFIPPVDDPLPSDIPMSDPAPSSPTVKVAERKAQIKEEPVSDDEDDEEMMEVAHVGSVATTSVNIAGSKPVKKDLKHPAYPSPASSSPPEAAQAAAATVDSSAWNELNDKLNVVTSSPHPATRIVGKIDPNDAVEEDGSLNMFWTDYTEVSGSLCLFGKVLNKKTSTYVSCFAKVDNIYRKLYFLPRKFRLENGVETDEEVEMKDVFEEVDEMMTNMKVPIHKIKECKRKYAFELRDVPREAEYLKLFYPYTSSQIDSSRVGRTYSHVFGSNTALFEQFVLWKNIMGPCWLKIQDPDFSTLKNASHCKLEVQIDHPKMIAPLSEALNVEPPPLTLMSIAMRTTFNARENRQEILALSARIYEDVSLNDTTPADQLPCRTFTLIRPNGSAFPMGFEALAKRRNRGLIKTMRQENEMLSFFLAQIDVVDPDVILGHQLEGVDYSILLNRLHEKKTHQWSRLGRLRRTQWPSSIGKVGGNVFAERQVIAGRLLCDLGNDAGKSIMFKCQSWSLTEMCSLYLPGNNRRRDVDNEVALKTWATTREGLMDYVTHMEADTYFIAALALQVQMLPLTRVLTNLAGNSWARTLTGTRAERNEYILLHEFHRNKYICPDKQIFKGRMKMEEENQEGDGGESKKKDKYKGGLVFDPEKGLYDKFVLVMDFNSLYPSIIQEFNICFTTVDRSALPEDNPDAVPEVPKEQELGVLPRLISTLVTRRRQVKSLMKDKNATPEQLATWDIKQLALKLTANSMYGCLGYSKSRFYARPLAILTTSKGREILRNTKELAEGQSLQVIYGDTDSVMINANVDNVADALKVGREFKKMVNDRYRLLEIDIDNIFQRILLQAKKKYAAINLVEKDGKYVQKMEVKGLDMKRREYCALSKEVSTRVLNEILSGDETEVAVGRIHEYLREISGKMREKAIPVGKYIIFTQLGKAPQEYPNADSMPQVQVALRDIARGKTVRKGDVISYIITGDSGSSEPAPKRAYAPGDVTKADSGLSPDVEWYIGKQIFPPVERLCANIAGTSTAQLAENLGLDIKRYATNNAVNQSSFNDNEIHPLESQIPDHVRFADCERLSLRCRACKESMVFEGLVGSPDLVTPKGVACGKCKATIPVLSIVAQVEHAVRQHTSRYYEGWLVCDDASCSARTRQISVDGSRCLGPRGLARDCVGKMRYEYSEKAIYNQLLYFASLWDVDKARYIAEDKSAEMPTGADRDEVLARAEQNRKRFGTVKGVADGYLKKCGRQWVAMDRLFAKLGAISGTSKEAEVAV</sequence>
<dbReference type="InterPro" id="IPR017964">
    <property type="entry name" value="DNA-dir_DNA_pol_B_CS"/>
</dbReference>
<evidence type="ECO:0000313" key="21">
    <source>
        <dbReference type="Proteomes" id="UP000028545"/>
    </source>
</evidence>
<dbReference type="GeneID" id="27718334"/>
<dbReference type="SUPFAM" id="SSF53098">
    <property type="entry name" value="Ribonuclease H-like"/>
    <property type="match status" value="1"/>
</dbReference>
<keyword evidence="13" id="KW-0539">Nucleus</keyword>
<proteinExistence type="inferred from homology"/>
<dbReference type="GO" id="GO:0003688">
    <property type="term" value="F:DNA replication origin binding"/>
    <property type="evidence" value="ECO:0007669"/>
    <property type="project" value="TreeGrafter"/>
</dbReference>
<evidence type="ECO:0000256" key="1">
    <source>
        <dbReference type="ARBA" id="ARBA00004123"/>
    </source>
</evidence>
<dbReference type="RefSeq" id="XP_016646660.1">
    <property type="nucleotide sequence ID" value="XM_016783027.1"/>
</dbReference>
<feature type="domain" description="DNA-directed DNA polymerase family B multifunctional" evidence="16">
    <location>
        <begin position="780"/>
        <end position="1219"/>
    </location>
</feature>
<dbReference type="Pfam" id="PF08996">
    <property type="entry name" value="zf-DNA_Pol"/>
    <property type="match status" value="1"/>
</dbReference>
<dbReference type="CDD" id="cd05776">
    <property type="entry name" value="DNA_polB_alpha_exo"/>
    <property type="match status" value="1"/>
</dbReference>
<accession>A0A084GHP9</accession>
<dbReference type="Gene3D" id="3.30.70.2820">
    <property type="match status" value="1"/>
</dbReference>
<dbReference type="InterPro" id="IPR042087">
    <property type="entry name" value="DNA_pol_B_thumb"/>
</dbReference>
<dbReference type="Gene3D" id="3.30.420.10">
    <property type="entry name" value="Ribonuclease H-like superfamily/Ribonuclease H"/>
    <property type="match status" value="1"/>
</dbReference>
<dbReference type="NCBIfam" id="TIGR00592">
    <property type="entry name" value="pol2"/>
    <property type="match status" value="1"/>
</dbReference>
<dbReference type="Gene3D" id="1.10.3200.20">
    <property type="entry name" value="DNA Polymerase alpha, zinc finger"/>
    <property type="match status" value="1"/>
</dbReference>
<evidence type="ECO:0000256" key="14">
    <source>
        <dbReference type="RuleBase" id="RU000442"/>
    </source>
</evidence>
<dbReference type="Pfam" id="PF03104">
    <property type="entry name" value="DNA_pol_B_exo1"/>
    <property type="match status" value="1"/>
</dbReference>
<dbReference type="FunFam" id="1.10.287.690:FF:000003">
    <property type="entry name" value="DNA polymerase"/>
    <property type="match status" value="1"/>
</dbReference>
<dbReference type="GO" id="GO:0006281">
    <property type="term" value="P:DNA repair"/>
    <property type="evidence" value="ECO:0007669"/>
    <property type="project" value="UniProtKB-ARBA"/>
</dbReference>
<dbReference type="InterPro" id="IPR006134">
    <property type="entry name" value="DNA-dir_DNA_pol_B_multi_dom"/>
</dbReference>
<feature type="compositionally biased region" description="Basic and acidic residues" evidence="15">
    <location>
        <begin position="228"/>
        <end position="239"/>
    </location>
</feature>
<evidence type="ECO:0000259" key="19">
    <source>
        <dbReference type="Pfam" id="PF12254"/>
    </source>
</evidence>
<feature type="compositionally biased region" description="Acidic residues" evidence="15">
    <location>
        <begin position="58"/>
        <end position="72"/>
    </location>
</feature>